<dbReference type="AlphaFoldDB" id="A0A4U2PV34"/>
<protein>
    <submittedName>
        <fullName evidence="1">Phage tail protein I</fullName>
    </submittedName>
</protein>
<dbReference type="RefSeq" id="WP_137062349.1">
    <property type="nucleotide sequence ID" value="NZ_PNXQ01000013.1"/>
</dbReference>
<dbReference type="Proteomes" id="UP000308114">
    <property type="component" value="Unassembled WGS sequence"/>
</dbReference>
<evidence type="ECO:0000313" key="2">
    <source>
        <dbReference type="Proteomes" id="UP000308114"/>
    </source>
</evidence>
<dbReference type="Pfam" id="PF09684">
    <property type="entry name" value="Tail_P2_I"/>
    <property type="match status" value="1"/>
</dbReference>
<dbReference type="InterPro" id="IPR006521">
    <property type="entry name" value="Tail_protein_I"/>
</dbReference>
<proteinExistence type="predicted"/>
<accession>A0A4U2PV34</accession>
<evidence type="ECO:0000313" key="1">
    <source>
        <dbReference type="EMBL" id="TKH43473.1"/>
    </source>
</evidence>
<comment type="caution">
    <text evidence="1">The sequence shown here is derived from an EMBL/GenBank/DDBJ whole genome shotgun (WGS) entry which is preliminary data.</text>
</comment>
<organism evidence="1 2">
    <name type="scientific">Paenibacillus terrae</name>
    <dbReference type="NCBI Taxonomy" id="159743"/>
    <lineage>
        <taxon>Bacteria</taxon>
        <taxon>Bacillati</taxon>
        <taxon>Bacillota</taxon>
        <taxon>Bacilli</taxon>
        <taxon>Bacillales</taxon>
        <taxon>Paenibacillaceae</taxon>
        <taxon>Paenibacillus</taxon>
    </lineage>
</organism>
<gene>
    <name evidence="1" type="ORF">C1I60_14375</name>
</gene>
<dbReference type="NCBIfam" id="TIGR01634">
    <property type="entry name" value="tail_P2_I"/>
    <property type="match status" value="1"/>
</dbReference>
<dbReference type="EMBL" id="PNXQ01000013">
    <property type="protein sequence ID" value="TKH43473.1"/>
    <property type="molecule type" value="Genomic_DNA"/>
</dbReference>
<reference evidence="1 2" key="1">
    <citation type="submission" date="2018-01" db="EMBL/GenBank/DDBJ databases">
        <title>Bacillales members from the olive rhizosphere are effective biological control agents against Verticillium dahliae.</title>
        <authorList>
            <person name="Gomez-Lama C."/>
            <person name="Legarda G."/>
            <person name="Ruano-Rosa D."/>
            <person name="Pizarro-Tobias P."/>
            <person name="Valverde-Corredor A."/>
            <person name="Niqui J.L."/>
            <person name="Trivino J.C."/>
            <person name="Roca A."/>
            <person name="Mercado-Blanco J."/>
        </authorList>
    </citation>
    <scope>NUCLEOTIDE SEQUENCE [LARGE SCALE GENOMIC DNA]</scope>
    <source>
        <strain evidence="1 2">PIC167</strain>
    </source>
</reference>
<name>A0A4U2PV34_9BACL</name>
<sequence length="186" mass="21464">MIKLSELSLLDVLPDNLRTDKQVRDAAMALDVKMDELTAKIQRVNLFGRTNWTDEETDELAWQFHVDYYDPTLPLEQRRELVQQSIPLHRRKGTPSAVEDLVTTIFGYGKVEEWWEYGDDPGYFQVVVSNPKATEEQAQQFLEVVESVKRKSAHLRRVVVLDSAKGTHYYGVGTQQVDIITLRQVN</sequence>